<dbReference type="Proteomes" id="UP000287563">
    <property type="component" value="Unassembled WGS sequence"/>
</dbReference>
<accession>A0A3S3UGM4</accession>
<reference evidence="1 2" key="1">
    <citation type="submission" date="2018-11" db="EMBL/GenBank/DDBJ databases">
        <title>Photobacterium sp. BEI247 sp. nov., a marine bacterium isolated from Yongle Blue Hole in the South China Sea.</title>
        <authorList>
            <person name="Wang X."/>
        </authorList>
    </citation>
    <scope>NUCLEOTIDE SEQUENCE [LARGE SCALE GENOMIC DNA]</scope>
    <source>
        <strain evidence="2">BEI247</strain>
    </source>
</reference>
<dbReference type="EMBL" id="RJLM01000014">
    <property type="protein sequence ID" value="RWX53512.1"/>
    <property type="molecule type" value="Genomic_DNA"/>
</dbReference>
<protein>
    <submittedName>
        <fullName evidence="1">Uncharacterized protein</fullName>
    </submittedName>
</protein>
<organism evidence="1 2">
    <name type="scientific">Photobacterium chitinilyticum</name>
    <dbReference type="NCBI Taxonomy" id="2485123"/>
    <lineage>
        <taxon>Bacteria</taxon>
        <taxon>Pseudomonadati</taxon>
        <taxon>Pseudomonadota</taxon>
        <taxon>Gammaproteobacteria</taxon>
        <taxon>Vibrionales</taxon>
        <taxon>Vibrionaceae</taxon>
        <taxon>Photobacterium</taxon>
    </lineage>
</organism>
<keyword evidence="2" id="KW-1185">Reference proteome</keyword>
<gene>
    <name evidence="1" type="ORF">EDI28_21580</name>
</gene>
<sequence length="400" mass="44739">MSPQGFSSTETAGKAGTLLSALSASHEESKLPFDRVDVLARASNINRLEIKPLLEILRSRDLVDFSSKEVAVLGVTSTTALQHTSDIFDVEEPSGLEQASLELAELASEKPYEKEEIIEILGDEHHLDGDDKKQLFKSAEDIGFVEVEHVDSKYTLLFNGNLFKKDETAKINKILESLSSAEQSKLIEVNCMLDKNACIEQEVVENILGRALFSKVMSVGVYDLNVVSNEKEDSGYITKPSAFSKYSTSNVEDAFDLVKAFVSSLTYGMTKSSHARGQITMVEKLLQKLVDGKYVGPAHAIASDYKILEYKNVVKIDERWNDTFYGRRYGYCMRLLKTEVGELALQAIRNCDVSAESLENFPSASITKYLSPEINRTTIRKKQIRDNKKSTNDMLMILRQ</sequence>
<dbReference type="AlphaFoldDB" id="A0A3S3UGM4"/>
<comment type="caution">
    <text evidence="1">The sequence shown here is derived from an EMBL/GenBank/DDBJ whole genome shotgun (WGS) entry which is preliminary data.</text>
</comment>
<evidence type="ECO:0000313" key="2">
    <source>
        <dbReference type="Proteomes" id="UP000287563"/>
    </source>
</evidence>
<name>A0A3S3UGM4_9GAMM</name>
<proteinExistence type="predicted"/>
<dbReference type="OrthoDB" id="2080138at2"/>
<evidence type="ECO:0000313" key="1">
    <source>
        <dbReference type="EMBL" id="RWX53512.1"/>
    </source>
</evidence>